<accession>A0A9N8W994</accession>
<organism evidence="2 3">
    <name type="scientific">Ambispora leptoticha</name>
    <dbReference type="NCBI Taxonomy" id="144679"/>
    <lineage>
        <taxon>Eukaryota</taxon>
        <taxon>Fungi</taxon>
        <taxon>Fungi incertae sedis</taxon>
        <taxon>Mucoromycota</taxon>
        <taxon>Glomeromycotina</taxon>
        <taxon>Glomeromycetes</taxon>
        <taxon>Archaeosporales</taxon>
        <taxon>Ambisporaceae</taxon>
        <taxon>Ambispora</taxon>
    </lineage>
</organism>
<reference evidence="2" key="1">
    <citation type="submission" date="2021-06" db="EMBL/GenBank/DDBJ databases">
        <authorList>
            <person name="Kallberg Y."/>
            <person name="Tangrot J."/>
            <person name="Rosling A."/>
        </authorList>
    </citation>
    <scope>NUCLEOTIDE SEQUENCE</scope>
    <source>
        <strain evidence="2">FL130A</strain>
    </source>
</reference>
<comment type="caution">
    <text evidence="2">The sequence shown here is derived from an EMBL/GenBank/DDBJ whole genome shotgun (WGS) entry which is preliminary data.</text>
</comment>
<sequence length="140" mass="15088">MLKFQTFVLVTAAMFLVLFWTASAQKVPCYVSNPGGKINVFTPSAGTYSKTSHQVVAWSTNGPLNNSQTVKVCIGNKGDFGCDDPCFKLIAESVPFRYGISPPFPANFEGNGLFGYFGFVQSNDDPKIWGAGPLFKVAAS</sequence>
<name>A0A9N8W994_9GLOM</name>
<feature type="chain" id="PRO_5040317362" evidence="1">
    <location>
        <begin position="25"/>
        <end position="140"/>
    </location>
</feature>
<dbReference type="Proteomes" id="UP000789508">
    <property type="component" value="Unassembled WGS sequence"/>
</dbReference>
<keyword evidence="1" id="KW-0732">Signal</keyword>
<evidence type="ECO:0000256" key="1">
    <source>
        <dbReference type="SAM" id="SignalP"/>
    </source>
</evidence>
<gene>
    <name evidence="2" type="ORF">ALEPTO_LOCUS2346</name>
</gene>
<proteinExistence type="predicted"/>
<dbReference type="AlphaFoldDB" id="A0A9N8W994"/>
<feature type="signal peptide" evidence="1">
    <location>
        <begin position="1"/>
        <end position="24"/>
    </location>
</feature>
<protein>
    <submittedName>
        <fullName evidence="2">4060_t:CDS:1</fullName>
    </submittedName>
</protein>
<keyword evidence="3" id="KW-1185">Reference proteome</keyword>
<dbReference type="EMBL" id="CAJVPS010000335">
    <property type="protein sequence ID" value="CAG8478133.1"/>
    <property type="molecule type" value="Genomic_DNA"/>
</dbReference>
<evidence type="ECO:0000313" key="2">
    <source>
        <dbReference type="EMBL" id="CAG8478133.1"/>
    </source>
</evidence>
<evidence type="ECO:0000313" key="3">
    <source>
        <dbReference type="Proteomes" id="UP000789508"/>
    </source>
</evidence>